<evidence type="ECO:0000313" key="2">
    <source>
        <dbReference type="EMBL" id="SVB83929.1"/>
    </source>
</evidence>
<dbReference type="InterPro" id="IPR011559">
    <property type="entry name" value="Initiation_fac_2B_a/b/d"/>
</dbReference>
<feature type="non-terminal residue" evidence="2">
    <location>
        <position position="286"/>
    </location>
</feature>
<dbReference type="InterPro" id="IPR042529">
    <property type="entry name" value="IF_2B-like_C"/>
</dbReference>
<reference evidence="2" key="1">
    <citation type="submission" date="2018-05" db="EMBL/GenBank/DDBJ databases">
        <authorList>
            <person name="Lanie J.A."/>
            <person name="Ng W.-L."/>
            <person name="Kazmierczak K.M."/>
            <person name="Andrzejewski T.M."/>
            <person name="Davidsen T.M."/>
            <person name="Wayne K.J."/>
            <person name="Tettelin H."/>
            <person name="Glass J.I."/>
            <person name="Rusch D."/>
            <person name="Podicherti R."/>
            <person name="Tsui H.-C.T."/>
            <person name="Winkler M.E."/>
        </authorList>
    </citation>
    <scope>NUCLEOTIDE SEQUENCE</scope>
</reference>
<organism evidence="2">
    <name type="scientific">marine metagenome</name>
    <dbReference type="NCBI Taxonomy" id="408172"/>
    <lineage>
        <taxon>unclassified sequences</taxon>
        <taxon>metagenomes</taxon>
        <taxon>ecological metagenomes</taxon>
    </lineage>
</organism>
<dbReference type="SUPFAM" id="SSF100950">
    <property type="entry name" value="NagB/RpiA/CoA transferase-like"/>
    <property type="match status" value="1"/>
</dbReference>
<gene>
    <name evidence="2" type="ORF">METZ01_LOCUS236783</name>
</gene>
<dbReference type="Pfam" id="PF01008">
    <property type="entry name" value="IF-2B"/>
    <property type="match status" value="1"/>
</dbReference>
<dbReference type="GO" id="GO:0046523">
    <property type="term" value="F:S-methyl-5-thioribose-1-phosphate isomerase activity"/>
    <property type="evidence" value="ECO:0007669"/>
    <property type="project" value="TreeGrafter"/>
</dbReference>
<dbReference type="Gene3D" id="1.20.120.420">
    <property type="entry name" value="translation initiation factor eif-2b, domain 1"/>
    <property type="match status" value="1"/>
</dbReference>
<name>A0A382H9V7_9ZZZZ</name>
<dbReference type="InterPro" id="IPR037171">
    <property type="entry name" value="NagB/RpiA_transferase-like"/>
</dbReference>
<accession>A0A382H9V7</accession>
<dbReference type="InterPro" id="IPR000649">
    <property type="entry name" value="IF-2B-related"/>
</dbReference>
<dbReference type="GO" id="GO:0019509">
    <property type="term" value="P:L-methionine salvage from methylthioadenosine"/>
    <property type="evidence" value="ECO:0007669"/>
    <property type="project" value="TreeGrafter"/>
</dbReference>
<dbReference type="PANTHER" id="PTHR43475:SF1">
    <property type="entry name" value="METHYLTHIORIBOSE-1-PHOSPHATE ISOMERASE"/>
    <property type="match status" value="1"/>
</dbReference>
<dbReference type="AlphaFoldDB" id="A0A382H9V7"/>
<dbReference type="NCBIfam" id="TIGR00524">
    <property type="entry name" value="eIF-2B_rel"/>
    <property type="match status" value="1"/>
</dbReference>
<dbReference type="InterPro" id="IPR005251">
    <property type="entry name" value="IF-M1Pi"/>
</dbReference>
<dbReference type="InterPro" id="IPR027363">
    <property type="entry name" value="M1Pi_N"/>
</dbReference>
<dbReference type="PANTHER" id="PTHR43475">
    <property type="entry name" value="METHYLTHIORIBOSE-1-PHOSPHATE ISOMERASE"/>
    <property type="match status" value="1"/>
</dbReference>
<sequence>MSLKTIEWKDNSVIMIDQTKLPNELLFVTYTDYKQVANAIKTLVVRGAPAIGVSGAFGLALAALQSNASTKEKMINDLNSAKNVLFETRPTAVNLAWGLEKIMEVARSCKDPEEIKKIVVETAKQMADQDVKINMTMGKHGSKLFDDNDTVLTHCNAGALATVGYGTALGVIRASKESGKNIKVIATETRPVQQGSRLTAFELKHDGIDVSLIPDTAVGYTLANNLVNKIIVGADRILKTGHVFNKIGTYQIALLAKQHNVPFYVAAPLSTFDLSNNPEDIVIEQR</sequence>
<keyword evidence="1" id="KW-0413">Isomerase</keyword>
<dbReference type="EMBL" id="UINC01059950">
    <property type="protein sequence ID" value="SVB83929.1"/>
    <property type="molecule type" value="Genomic_DNA"/>
</dbReference>
<dbReference type="NCBIfam" id="TIGR00512">
    <property type="entry name" value="salvage_mtnA"/>
    <property type="match status" value="1"/>
</dbReference>
<dbReference type="Gene3D" id="3.40.50.10470">
    <property type="entry name" value="Translation initiation factor eif-2b, domain 2"/>
    <property type="match status" value="1"/>
</dbReference>
<evidence type="ECO:0008006" key="3">
    <source>
        <dbReference type="Google" id="ProtNLM"/>
    </source>
</evidence>
<evidence type="ECO:0000256" key="1">
    <source>
        <dbReference type="ARBA" id="ARBA00023235"/>
    </source>
</evidence>
<proteinExistence type="predicted"/>
<dbReference type="NCBIfam" id="NF004326">
    <property type="entry name" value="PRK05720.1"/>
    <property type="match status" value="1"/>
</dbReference>
<dbReference type="FunFam" id="1.20.120.420:FF:000003">
    <property type="entry name" value="Methylthioribose-1-phosphate isomerase"/>
    <property type="match status" value="1"/>
</dbReference>
<protein>
    <recommendedName>
        <fullName evidence="3">S-methyl-5-thioribose-1-phosphate isomerase</fullName>
    </recommendedName>
</protein>